<dbReference type="InterPro" id="IPR023485">
    <property type="entry name" value="Ptyr_pPase"/>
</dbReference>
<dbReference type="PANTHER" id="PTHR11717">
    <property type="entry name" value="LOW MOLECULAR WEIGHT PROTEIN TYROSINE PHOSPHATASE"/>
    <property type="match status" value="1"/>
</dbReference>
<evidence type="ECO:0000256" key="1">
    <source>
        <dbReference type="ARBA" id="ARBA00011063"/>
    </source>
</evidence>
<organism evidence="7 8">
    <name type="scientific">Facklamia lactis</name>
    <dbReference type="NCBI Taxonomy" id="2749967"/>
    <lineage>
        <taxon>Bacteria</taxon>
        <taxon>Bacillati</taxon>
        <taxon>Bacillota</taxon>
        <taxon>Bacilli</taxon>
        <taxon>Lactobacillales</taxon>
        <taxon>Aerococcaceae</taxon>
        <taxon>Facklamia</taxon>
    </lineage>
</organism>
<dbReference type="EMBL" id="JACBXQ010000002">
    <property type="protein sequence ID" value="MBG9986330.1"/>
    <property type="molecule type" value="Genomic_DNA"/>
</dbReference>
<dbReference type="InterPro" id="IPR050438">
    <property type="entry name" value="LMW_PTPase"/>
</dbReference>
<reference evidence="7 8" key="1">
    <citation type="submission" date="2020-07" db="EMBL/GenBank/DDBJ databases">
        <title>Facklamia lactis sp. nov., isolated from raw milk.</title>
        <authorList>
            <person name="Doll E.V."/>
            <person name="Huptas C."/>
            <person name="Staib L."/>
            <person name="Wenning M."/>
            <person name="Scherer S."/>
        </authorList>
    </citation>
    <scope>NUCLEOTIDE SEQUENCE [LARGE SCALE GENOMIC DNA]</scope>
    <source>
        <strain evidence="7 8">DSM 111018</strain>
    </source>
</reference>
<dbReference type="PANTHER" id="PTHR11717:SF7">
    <property type="entry name" value="LOW MOLECULAR WEIGHT PHOSPHOTYROSINE PROTEIN PHOSPHATASE"/>
    <property type="match status" value="1"/>
</dbReference>
<evidence type="ECO:0000256" key="3">
    <source>
        <dbReference type="ARBA" id="ARBA00022801"/>
    </source>
</evidence>
<dbReference type="SUPFAM" id="SSF52788">
    <property type="entry name" value="Phosphotyrosine protein phosphatases I"/>
    <property type="match status" value="1"/>
</dbReference>
<dbReference type="PRINTS" id="PR00719">
    <property type="entry name" value="LMWPTPASE"/>
</dbReference>
<dbReference type="InterPro" id="IPR017867">
    <property type="entry name" value="Tyr_phospatase_low_mol_wt"/>
</dbReference>
<feature type="domain" description="Phosphotyrosine protein phosphatase I" evidence="6">
    <location>
        <begin position="11"/>
        <end position="156"/>
    </location>
</feature>
<evidence type="ECO:0000256" key="2">
    <source>
        <dbReference type="ARBA" id="ARBA00013064"/>
    </source>
</evidence>
<dbReference type="EC" id="3.1.3.48" evidence="2"/>
<keyword evidence="4" id="KW-0904">Protein phosphatase</keyword>
<dbReference type="Proteomes" id="UP000721415">
    <property type="component" value="Unassembled WGS sequence"/>
</dbReference>
<comment type="caution">
    <text evidence="7">The sequence shown here is derived from an EMBL/GenBank/DDBJ whole genome shotgun (WGS) entry which is preliminary data.</text>
</comment>
<evidence type="ECO:0000259" key="6">
    <source>
        <dbReference type="SMART" id="SM00226"/>
    </source>
</evidence>
<dbReference type="InterPro" id="IPR036196">
    <property type="entry name" value="Ptyr_pPase_sf"/>
</dbReference>
<name>A0ABS0LQ91_9LACT</name>
<comment type="similarity">
    <text evidence="1">Belongs to the low molecular weight phosphotyrosine protein phosphatase family.</text>
</comment>
<dbReference type="SMART" id="SM00226">
    <property type="entry name" value="LMWPc"/>
    <property type="match status" value="1"/>
</dbReference>
<keyword evidence="3" id="KW-0378">Hydrolase</keyword>
<keyword evidence="8" id="KW-1185">Reference proteome</keyword>
<evidence type="ECO:0000256" key="5">
    <source>
        <dbReference type="ARBA" id="ARBA00051722"/>
    </source>
</evidence>
<evidence type="ECO:0000256" key="4">
    <source>
        <dbReference type="ARBA" id="ARBA00022912"/>
    </source>
</evidence>
<accession>A0ABS0LQ91</accession>
<evidence type="ECO:0000313" key="8">
    <source>
        <dbReference type="Proteomes" id="UP000721415"/>
    </source>
</evidence>
<gene>
    <name evidence="7" type="ORF">HZY91_05410</name>
</gene>
<comment type="catalytic activity">
    <reaction evidence="5">
        <text>O-phospho-L-tyrosyl-[protein] + H2O = L-tyrosyl-[protein] + phosphate</text>
        <dbReference type="Rhea" id="RHEA:10684"/>
        <dbReference type="Rhea" id="RHEA-COMP:10136"/>
        <dbReference type="Rhea" id="RHEA-COMP:20101"/>
        <dbReference type="ChEBI" id="CHEBI:15377"/>
        <dbReference type="ChEBI" id="CHEBI:43474"/>
        <dbReference type="ChEBI" id="CHEBI:46858"/>
        <dbReference type="ChEBI" id="CHEBI:61978"/>
        <dbReference type="EC" id="3.1.3.48"/>
    </reaction>
</comment>
<evidence type="ECO:0000313" key="7">
    <source>
        <dbReference type="EMBL" id="MBG9986330.1"/>
    </source>
</evidence>
<dbReference type="Gene3D" id="3.40.50.2300">
    <property type="match status" value="1"/>
</dbReference>
<protein>
    <recommendedName>
        <fullName evidence="2">protein-tyrosine-phosphatase</fullName>
        <ecNumber evidence="2">3.1.3.48</ecNumber>
    </recommendedName>
</protein>
<dbReference type="RefSeq" id="WP_197115227.1">
    <property type="nucleotide sequence ID" value="NZ_JACBXQ010000002.1"/>
</dbReference>
<dbReference type="Pfam" id="PF01451">
    <property type="entry name" value="LMWPc"/>
    <property type="match status" value="1"/>
</dbReference>
<sequence length="164" mass="19186">MKWFGFQKPKLKLLFVCKANLCRSPMAESITQHIIEEYGYDKLIKVSSAGVDQGFQGRRPLPVVLELLEDHDFRTKRLKSSTFKRKMGNSFDYIICMDREVKENVQSRVKDSESNQILLFNHFLNEETDVEDPVLTQAFYETFVHIHEGCYQILTKLMATLQED</sequence>
<proteinExistence type="inferred from homology"/>